<dbReference type="InterPro" id="IPR035965">
    <property type="entry name" value="PAS-like_dom_sf"/>
</dbReference>
<dbReference type="Pfam" id="PF00512">
    <property type="entry name" value="HisKA"/>
    <property type="match status" value="1"/>
</dbReference>
<dbReference type="GO" id="GO:0000155">
    <property type="term" value="F:phosphorelay sensor kinase activity"/>
    <property type="evidence" value="ECO:0007669"/>
    <property type="project" value="InterPro"/>
</dbReference>
<dbReference type="GO" id="GO:0005886">
    <property type="term" value="C:plasma membrane"/>
    <property type="evidence" value="ECO:0007669"/>
    <property type="project" value="UniProtKB-SubCell"/>
</dbReference>
<dbReference type="InterPro" id="IPR003660">
    <property type="entry name" value="HAMP_dom"/>
</dbReference>
<dbReference type="GO" id="GO:0005524">
    <property type="term" value="F:ATP binding"/>
    <property type="evidence" value="ECO:0007669"/>
    <property type="project" value="UniProtKB-UniRule"/>
</dbReference>
<dbReference type="SUPFAM" id="SSF47384">
    <property type="entry name" value="Homodimeric domain of signal transducing histidine kinase"/>
    <property type="match status" value="1"/>
</dbReference>
<keyword evidence="6 13" id="KW-0812">Transmembrane</keyword>
<evidence type="ECO:0000256" key="2">
    <source>
        <dbReference type="ARBA" id="ARBA00004651"/>
    </source>
</evidence>
<dbReference type="InterPro" id="IPR036097">
    <property type="entry name" value="HisK_dim/P_sf"/>
</dbReference>
<keyword evidence="18" id="KW-1185">Reference proteome</keyword>
<dbReference type="PROSITE" id="PS50885">
    <property type="entry name" value="HAMP"/>
    <property type="match status" value="1"/>
</dbReference>
<feature type="domain" description="HAMP" evidence="16">
    <location>
        <begin position="297"/>
        <end position="350"/>
    </location>
</feature>
<proteinExistence type="predicted"/>
<evidence type="ECO:0000256" key="9">
    <source>
        <dbReference type="ARBA" id="ARBA00022840"/>
    </source>
</evidence>
<dbReference type="CDD" id="cd00082">
    <property type="entry name" value="HisKA"/>
    <property type="match status" value="1"/>
</dbReference>
<dbReference type="InterPro" id="IPR004358">
    <property type="entry name" value="Sig_transdc_His_kin-like_C"/>
</dbReference>
<dbReference type="EC" id="2.7.13.3" evidence="13"/>
<evidence type="ECO:0000259" key="16">
    <source>
        <dbReference type="PROSITE" id="PS50885"/>
    </source>
</evidence>
<reference evidence="17" key="2">
    <citation type="submission" date="2020-09" db="EMBL/GenBank/DDBJ databases">
        <authorList>
            <person name="Sun Q."/>
            <person name="Zhou Y."/>
        </authorList>
    </citation>
    <scope>NUCLEOTIDE SEQUENCE</scope>
    <source>
        <strain evidence="17">CGMCC 1.15725</strain>
    </source>
</reference>
<evidence type="ECO:0000256" key="12">
    <source>
        <dbReference type="ARBA" id="ARBA00023136"/>
    </source>
</evidence>
<dbReference type="SMART" id="SM00388">
    <property type="entry name" value="HisKA"/>
    <property type="match status" value="1"/>
</dbReference>
<evidence type="ECO:0000256" key="13">
    <source>
        <dbReference type="PIRNR" id="PIRNR037532"/>
    </source>
</evidence>
<sequence>MILAVVAIGSVLATYVTFTGAPPFGSDHGSLLLLLLTLNLVLLLVFGAIVAKRLVEIWTQRRRGQAGSRLHIRLVVLFSAVAVTPTIIVAIFSYLFLSFGMESWFSDKVRTAIEESRAVAQAYLEEHQQNIRADALEVAADINRNAFSFARNPKALSAFIDDEVRLRGLTEGLVYNAQTGAILGQSAFSAALSLEKPPSWAFAKALTGEVAILNSEAEDRVRALVAVEAIPNAMLYVGRPVDTRVLNHLIATNAAVTQYERLEGERSGYQIKFILIFGAAALLLLLAAVWFGVNFASQISRRISGLVVAAQKVGSGDLSARTAELDENDEFGSLSRAFNLMTQRLETQQTDLVEANLQLDLRRRFTETVLSGVSAGVIGLDERGLVNLPNKSASLLLDRDLDALQGLPLAEIVPEMAPLIAAAMDRPDRLVEGQIRLLVGARAMVLLVRIASEQGPGATPGYVVTFDDITELLSAQRKAAWADVARRIAHEMKNPLTPIQLSAERLKRKYLGEIKSDPDTFTLCTDTIIRQVGDIGRMVDEFSSFARMPAPLMRRENLLELTRQGVFLQRTAHPEIDFTVDLPQAPVEVSCDSRQISQALTNLLQNAIDSIQARQVAETAAGNTGQPGRIRVRLLVESSRTILSVEDNGKGLPKEGRENLTEPYVTTRAKGTGLGLAIVKKIMEDHAGELILDDGSIGGAGVSLAFPGGADQAAHRPDSVSGVMKQTEVVHGA</sequence>
<dbReference type="PIRSF" id="PIRSF037532">
    <property type="entry name" value="STHK_NtrY"/>
    <property type="match status" value="1"/>
</dbReference>
<protein>
    <recommendedName>
        <fullName evidence="13">Nitrogen regulation protein</fullName>
        <ecNumber evidence="13">2.7.13.3</ecNumber>
    </recommendedName>
</protein>
<dbReference type="PRINTS" id="PR00344">
    <property type="entry name" value="BCTRLSENSOR"/>
</dbReference>
<dbReference type="PANTHER" id="PTHR43065">
    <property type="entry name" value="SENSOR HISTIDINE KINASE"/>
    <property type="match status" value="1"/>
</dbReference>
<dbReference type="Gene3D" id="3.30.565.10">
    <property type="entry name" value="Histidine kinase-like ATPase, C-terminal domain"/>
    <property type="match status" value="1"/>
</dbReference>
<gene>
    <name evidence="17" type="ORF">GCM10011611_20790</name>
</gene>
<feature type="transmembrane region" description="Helical" evidence="14">
    <location>
        <begin position="72"/>
        <end position="97"/>
    </location>
</feature>
<keyword evidence="8 13" id="KW-0418">Kinase</keyword>
<comment type="catalytic activity">
    <reaction evidence="1 13">
        <text>ATP + protein L-histidine = ADP + protein N-phospho-L-histidine.</text>
        <dbReference type="EC" id="2.7.13.3"/>
    </reaction>
</comment>
<feature type="transmembrane region" description="Helical" evidence="14">
    <location>
        <begin position="273"/>
        <end position="293"/>
    </location>
</feature>
<keyword evidence="13" id="KW-0535">Nitrogen fixation</keyword>
<dbReference type="InterPro" id="IPR003661">
    <property type="entry name" value="HisK_dim/P_dom"/>
</dbReference>
<dbReference type="GO" id="GO:0009399">
    <property type="term" value="P:nitrogen fixation"/>
    <property type="evidence" value="ECO:0007669"/>
    <property type="project" value="UniProtKB-UniRule"/>
</dbReference>
<dbReference type="SUPFAM" id="SSF158472">
    <property type="entry name" value="HAMP domain-like"/>
    <property type="match status" value="1"/>
</dbReference>
<dbReference type="InterPro" id="IPR017232">
    <property type="entry name" value="NtrY"/>
</dbReference>
<dbReference type="AlphaFoldDB" id="A0A8J2YSP6"/>
<evidence type="ECO:0000313" key="17">
    <source>
        <dbReference type="EMBL" id="GGF14874.1"/>
    </source>
</evidence>
<reference evidence="17" key="1">
    <citation type="journal article" date="2014" name="Int. J. Syst. Evol. Microbiol.">
        <title>Complete genome sequence of Corynebacterium casei LMG S-19264T (=DSM 44701T), isolated from a smear-ripened cheese.</title>
        <authorList>
            <consortium name="US DOE Joint Genome Institute (JGI-PGF)"/>
            <person name="Walter F."/>
            <person name="Albersmeier A."/>
            <person name="Kalinowski J."/>
            <person name="Ruckert C."/>
        </authorList>
    </citation>
    <scope>NUCLEOTIDE SEQUENCE</scope>
    <source>
        <strain evidence="17">CGMCC 1.15725</strain>
    </source>
</reference>
<evidence type="ECO:0000256" key="14">
    <source>
        <dbReference type="SAM" id="Phobius"/>
    </source>
</evidence>
<dbReference type="InterPro" id="IPR045671">
    <property type="entry name" value="NtrY-like_N"/>
</dbReference>
<comment type="caution">
    <text evidence="17">The sequence shown here is derived from an EMBL/GenBank/DDBJ whole genome shotgun (WGS) entry which is preliminary data.</text>
</comment>
<keyword evidence="7 13" id="KW-0547">Nucleotide-binding</keyword>
<evidence type="ECO:0000259" key="15">
    <source>
        <dbReference type="PROSITE" id="PS50109"/>
    </source>
</evidence>
<keyword evidence="12 13" id="KW-0472">Membrane</keyword>
<evidence type="ECO:0000256" key="4">
    <source>
        <dbReference type="ARBA" id="ARBA00022553"/>
    </source>
</evidence>
<evidence type="ECO:0000256" key="3">
    <source>
        <dbReference type="ARBA" id="ARBA00022475"/>
    </source>
</evidence>
<evidence type="ECO:0000256" key="10">
    <source>
        <dbReference type="ARBA" id="ARBA00022989"/>
    </source>
</evidence>
<keyword evidence="11 13" id="KW-0902">Two-component regulatory system</keyword>
<dbReference type="SMART" id="SM00387">
    <property type="entry name" value="HATPase_c"/>
    <property type="match status" value="1"/>
</dbReference>
<evidence type="ECO:0000256" key="7">
    <source>
        <dbReference type="ARBA" id="ARBA00022741"/>
    </source>
</evidence>
<dbReference type="Proteomes" id="UP000646365">
    <property type="component" value="Unassembled WGS sequence"/>
</dbReference>
<feature type="transmembrane region" description="Helical" evidence="14">
    <location>
        <begin position="29"/>
        <end position="51"/>
    </location>
</feature>
<keyword evidence="3 13" id="KW-1003">Cell membrane</keyword>
<evidence type="ECO:0000256" key="6">
    <source>
        <dbReference type="ARBA" id="ARBA00022692"/>
    </source>
</evidence>
<keyword evidence="4" id="KW-0597">Phosphoprotein</keyword>
<dbReference type="Pfam" id="PF02518">
    <property type="entry name" value="HATPase_c"/>
    <property type="match status" value="1"/>
</dbReference>
<accession>A0A8J2YSP6</accession>
<organism evidence="17 18">
    <name type="scientific">Aliidongia dinghuensis</name>
    <dbReference type="NCBI Taxonomy" id="1867774"/>
    <lineage>
        <taxon>Bacteria</taxon>
        <taxon>Pseudomonadati</taxon>
        <taxon>Pseudomonadota</taxon>
        <taxon>Alphaproteobacteria</taxon>
        <taxon>Rhodospirillales</taxon>
        <taxon>Dongiaceae</taxon>
        <taxon>Aliidongia</taxon>
    </lineage>
</organism>
<dbReference type="PROSITE" id="PS50109">
    <property type="entry name" value="HIS_KIN"/>
    <property type="match status" value="1"/>
</dbReference>
<dbReference type="PANTHER" id="PTHR43065:SF10">
    <property type="entry name" value="PEROXIDE STRESS-ACTIVATED HISTIDINE KINASE MAK3"/>
    <property type="match status" value="1"/>
</dbReference>
<evidence type="ECO:0000256" key="8">
    <source>
        <dbReference type="ARBA" id="ARBA00022777"/>
    </source>
</evidence>
<dbReference type="InterPro" id="IPR003594">
    <property type="entry name" value="HATPase_dom"/>
</dbReference>
<dbReference type="EMBL" id="BMJQ01000004">
    <property type="protein sequence ID" value="GGF14874.1"/>
    <property type="molecule type" value="Genomic_DNA"/>
</dbReference>
<keyword evidence="10 14" id="KW-1133">Transmembrane helix</keyword>
<dbReference type="SUPFAM" id="SSF55874">
    <property type="entry name" value="ATPase domain of HSP90 chaperone/DNA topoisomerase II/histidine kinase"/>
    <property type="match status" value="1"/>
</dbReference>
<name>A0A8J2YSP6_9PROT</name>
<keyword evidence="9 13" id="KW-0067">ATP-binding</keyword>
<feature type="domain" description="Histidine kinase" evidence="15">
    <location>
        <begin position="487"/>
        <end position="710"/>
    </location>
</feature>
<comment type="subcellular location">
    <subcellularLocation>
        <location evidence="2 13">Cell membrane</location>
        <topology evidence="2 13">Multi-pass membrane protein</topology>
    </subcellularLocation>
</comment>
<evidence type="ECO:0000256" key="11">
    <source>
        <dbReference type="ARBA" id="ARBA00023012"/>
    </source>
</evidence>
<evidence type="ECO:0000256" key="1">
    <source>
        <dbReference type="ARBA" id="ARBA00000085"/>
    </source>
</evidence>
<dbReference type="InterPro" id="IPR005467">
    <property type="entry name" value="His_kinase_dom"/>
</dbReference>
<dbReference type="Gene3D" id="1.10.287.130">
    <property type="match status" value="1"/>
</dbReference>
<dbReference type="SMART" id="SM00304">
    <property type="entry name" value="HAMP"/>
    <property type="match status" value="1"/>
</dbReference>
<dbReference type="CDD" id="cd06225">
    <property type="entry name" value="HAMP"/>
    <property type="match status" value="1"/>
</dbReference>
<dbReference type="Gene3D" id="6.10.340.10">
    <property type="match status" value="1"/>
</dbReference>
<evidence type="ECO:0000313" key="18">
    <source>
        <dbReference type="Proteomes" id="UP000646365"/>
    </source>
</evidence>
<keyword evidence="5 13" id="KW-0808">Transferase</keyword>
<dbReference type="Pfam" id="PF00672">
    <property type="entry name" value="HAMP"/>
    <property type="match status" value="1"/>
</dbReference>
<evidence type="ECO:0000256" key="5">
    <source>
        <dbReference type="ARBA" id="ARBA00022679"/>
    </source>
</evidence>
<dbReference type="InterPro" id="IPR036890">
    <property type="entry name" value="HATPase_C_sf"/>
</dbReference>
<dbReference type="SUPFAM" id="SSF55785">
    <property type="entry name" value="PYP-like sensor domain (PAS domain)"/>
    <property type="match status" value="1"/>
</dbReference>
<dbReference type="Pfam" id="PF19312">
    <property type="entry name" value="NtrY_N"/>
    <property type="match status" value="1"/>
</dbReference>
<dbReference type="Gene3D" id="3.30.450.20">
    <property type="entry name" value="PAS domain"/>
    <property type="match status" value="1"/>
</dbReference>